<dbReference type="STRING" id="180163.SAMN02745174_02463"/>
<organism evidence="2 3">
    <name type="scientific">Cetobacterium ceti</name>
    <dbReference type="NCBI Taxonomy" id="180163"/>
    <lineage>
        <taxon>Bacteria</taxon>
        <taxon>Fusobacteriati</taxon>
        <taxon>Fusobacteriota</taxon>
        <taxon>Fusobacteriia</taxon>
        <taxon>Fusobacteriales</taxon>
        <taxon>Fusobacteriaceae</taxon>
        <taxon>Cetobacterium</taxon>
    </lineage>
</organism>
<protein>
    <recommendedName>
        <fullName evidence="1">Phage neck terminator protein gp12-like domain-containing protein</fullName>
    </recommendedName>
</protein>
<dbReference type="AlphaFoldDB" id="A0A1T4QVD9"/>
<keyword evidence="3" id="KW-1185">Reference proteome</keyword>
<evidence type="ECO:0000259" key="1">
    <source>
        <dbReference type="Pfam" id="PF23961"/>
    </source>
</evidence>
<gene>
    <name evidence="2" type="ORF">SAMN02745174_02463</name>
</gene>
<dbReference type="InterPro" id="IPR057087">
    <property type="entry name" value="Gp12-like"/>
</dbReference>
<proteinExistence type="predicted"/>
<dbReference type="Pfam" id="PF23961">
    <property type="entry name" value="Phage_tail_terminator_9"/>
    <property type="match status" value="1"/>
</dbReference>
<evidence type="ECO:0000313" key="3">
    <source>
        <dbReference type="Proteomes" id="UP000191153"/>
    </source>
</evidence>
<evidence type="ECO:0000313" key="2">
    <source>
        <dbReference type="EMBL" id="SKA07732.1"/>
    </source>
</evidence>
<name>A0A1T4QVD9_9FUSO</name>
<dbReference type="RefSeq" id="WP_078694884.1">
    <property type="nucleotide sequence ID" value="NZ_FUWX01000033.1"/>
</dbReference>
<reference evidence="2 3" key="1">
    <citation type="submission" date="2017-02" db="EMBL/GenBank/DDBJ databases">
        <authorList>
            <person name="Peterson S.W."/>
        </authorList>
    </citation>
    <scope>NUCLEOTIDE SEQUENCE [LARGE SCALE GENOMIC DNA]</scope>
    <source>
        <strain evidence="2 3">ATCC 700028</strain>
    </source>
</reference>
<dbReference type="EMBL" id="FUWX01000033">
    <property type="protein sequence ID" value="SKA07732.1"/>
    <property type="molecule type" value="Genomic_DNA"/>
</dbReference>
<feature type="domain" description="Phage neck terminator protein gp12-like" evidence="1">
    <location>
        <begin position="9"/>
        <end position="143"/>
    </location>
</feature>
<sequence length="169" mass="19865">MITPVLKIIEAINMRADCPLQIIPGYSNKKRPSDPFTVFYELQPKIADFWGGDEVNGEEIATTYGEFPIQFDIYANSDIKARELAYQLWELIIYKMRYEEWSYGEIGIIGHTAPKPVHYQLDSKDDDFYYRYTFDITFESDLKASKLVTYIREIQITVNDKKFTVEEEK</sequence>
<dbReference type="Proteomes" id="UP000191153">
    <property type="component" value="Unassembled WGS sequence"/>
</dbReference>
<accession>A0A1T4QVD9</accession>
<dbReference type="NCBIfam" id="NF047498">
    <property type="entry name" value="LIC_12616_fam"/>
    <property type="match status" value="1"/>
</dbReference>